<keyword evidence="2" id="KW-0732">Signal</keyword>
<evidence type="ECO:0000313" key="3">
    <source>
        <dbReference type="EMBL" id="KAA1096129.1"/>
    </source>
</evidence>
<name>A0A5B0PUA2_PUCGR</name>
<gene>
    <name evidence="3" type="ORF">PGT21_005526</name>
    <name evidence="4" type="ORF">PGTUg99_003354</name>
</gene>
<feature type="chain" id="PRO_5036366421" evidence="2">
    <location>
        <begin position="23"/>
        <end position="566"/>
    </location>
</feature>
<evidence type="ECO:0000313" key="4">
    <source>
        <dbReference type="EMBL" id="KAA1104881.1"/>
    </source>
</evidence>
<evidence type="ECO:0000256" key="2">
    <source>
        <dbReference type="SAM" id="SignalP"/>
    </source>
</evidence>
<dbReference type="Proteomes" id="UP000324748">
    <property type="component" value="Unassembled WGS sequence"/>
</dbReference>
<feature type="region of interest" description="Disordered" evidence="1">
    <location>
        <begin position="54"/>
        <end position="76"/>
    </location>
</feature>
<evidence type="ECO:0000313" key="5">
    <source>
        <dbReference type="Proteomes" id="UP000324748"/>
    </source>
</evidence>
<evidence type="ECO:0000313" key="6">
    <source>
        <dbReference type="Proteomes" id="UP000325313"/>
    </source>
</evidence>
<dbReference type="EMBL" id="VSWC01000067">
    <property type="protein sequence ID" value="KAA1096129.1"/>
    <property type="molecule type" value="Genomic_DNA"/>
</dbReference>
<dbReference type="AlphaFoldDB" id="A0A5B0PUA2"/>
<sequence length="566" mass="65418">MICNFMLLGLCYISATLDLSTASHELASLADDLSLGDKSNSLIDGNEAEASVPGKYLEPKSFGKEENETGESSETVHTSINKEYTNLGQVEDKQEQGLMPDGKFNFVTQVYDLAAKKEKSKSKKYSKLLIFQELEVLKKFSEEHQNPKQVYLEAENKHKIFVEETQKKILILKDLKLLELGYFDKISPYSKSLKSELSKHLETPHIKEWIKSTPHQQISSVAKQKGREFGLSILDEIKKEIVEYEVFFCNGNREDSPLCALSKYLPYLFRTIDFLWKNEFINQDSIREMFQDNRILTRASLTLRKLISNLQLVGGYDTHITQQWFSPLGLQFFEALDEKTNVRIELELLAQDFSEWRDMYALGFPVEWKEFGKSFSSQRYATHLESEKGPTILKNLVLNKDEFKQDVVYLLKCLIELCQVNIPHLNTGPFLVLLSRKIADFLGFIQTYICPDMIEEGASQLEIDPHIVPEHFITILVTSSKLNDLIEIPKAFKNLNSNQKKTLENYSVDKESLQKYRQRMTRDLYPKFQKSYQDIQGISSSMATWLGIQPDMYDLHKSGLKILHKW</sequence>
<comment type="caution">
    <text evidence="4">The sequence shown here is derived from an EMBL/GenBank/DDBJ whole genome shotgun (WGS) entry which is preliminary data.</text>
</comment>
<keyword evidence="5" id="KW-1185">Reference proteome</keyword>
<feature type="signal peptide" evidence="2">
    <location>
        <begin position="1"/>
        <end position="22"/>
    </location>
</feature>
<proteinExistence type="predicted"/>
<dbReference type="Proteomes" id="UP000325313">
    <property type="component" value="Unassembled WGS sequence"/>
</dbReference>
<evidence type="ECO:0000256" key="1">
    <source>
        <dbReference type="SAM" id="MobiDB-lite"/>
    </source>
</evidence>
<dbReference type="OrthoDB" id="10685467at2759"/>
<protein>
    <submittedName>
        <fullName evidence="4">Uncharacterized protein</fullName>
    </submittedName>
</protein>
<organism evidence="4 6">
    <name type="scientific">Puccinia graminis f. sp. tritici</name>
    <dbReference type="NCBI Taxonomy" id="56615"/>
    <lineage>
        <taxon>Eukaryota</taxon>
        <taxon>Fungi</taxon>
        <taxon>Dikarya</taxon>
        <taxon>Basidiomycota</taxon>
        <taxon>Pucciniomycotina</taxon>
        <taxon>Pucciniomycetes</taxon>
        <taxon>Pucciniales</taxon>
        <taxon>Pucciniaceae</taxon>
        <taxon>Puccinia</taxon>
    </lineage>
</organism>
<feature type="compositionally biased region" description="Basic and acidic residues" evidence="1">
    <location>
        <begin position="57"/>
        <end position="67"/>
    </location>
</feature>
<dbReference type="EMBL" id="VDEP01000315">
    <property type="protein sequence ID" value="KAA1104881.1"/>
    <property type="molecule type" value="Genomic_DNA"/>
</dbReference>
<reference evidence="5 6" key="1">
    <citation type="submission" date="2019-05" db="EMBL/GenBank/DDBJ databases">
        <title>Emergence of the Ug99 lineage of the wheat stem rust pathogen through somatic hybridization.</title>
        <authorList>
            <person name="Li F."/>
            <person name="Upadhyaya N.M."/>
            <person name="Sperschneider J."/>
            <person name="Matny O."/>
            <person name="Nguyen-Phuc H."/>
            <person name="Mago R."/>
            <person name="Raley C."/>
            <person name="Miller M.E."/>
            <person name="Silverstein K.A.T."/>
            <person name="Henningsen E."/>
            <person name="Hirsch C.D."/>
            <person name="Visser B."/>
            <person name="Pretorius Z.A."/>
            <person name="Steffenson B.J."/>
            <person name="Schwessinger B."/>
            <person name="Dodds P.N."/>
            <person name="Figueroa M."/>
        </authorList>
    </citation>
    <scope>NUCLEOTIDE SEQUENCE [LARGE SCALE GENOMIC DNA]</scope>
    <source>
        <strain evidence="3">21-0</strain>
        <strain evidence="4 6">Ug99</strain>
    </source>
</reference>
<accession>A0A5B0PUA2</accession>